<dbReference type="Pfam" id="PF01471">
    <property type="entry name" value="PG_binding_1"/>
    <property type="match status" value="1"/>
</dbReference>
<dbReference type="CDD" id="cd16913">
    <property type="entry name" value="YkuD_like"/>
    <property type="match status" value="1"/>
</dbReference>
<proteinExistence type="inferred from homology"/>
<accession>A0A2S0UL73</accession>
<dbReference type="InterPro" id="IPR045380">
    <property type="entry name" value="LD_TPept_scaffold_dom"/>
</dbReference>
<organism evidence="9 10">
    <name type="scientific">Paragemmobacter aquarius</name>
    <dbReference type="NCBI Taxonomy" id="2169400"/>
    <lineage>
        <taxon>Bacteria</taxon>
        <taxon>Pseudomonadati</taxon>
        <taxon>Pseudomonadota</taxon>
        <taxon>Alphaproteobacteria</taxon>
        <taxon>Rhodobacterales</taxon>
        <taxon>Paracoccaceae</taxon>
        <taxon>Paragemmobacter</taxon>
    </lineage>
</organism>
<evidence type="ECO:0000256" key="7">
    <source>
        <dbReference type="PROSITE-ProRule" id="PRU01373"/>
    </source>
</evidence>
<dbReference type="InterPro" id="IPR036366">
    <property type="entry name" value="PGBDSf"/>
</dbReference>
<evidence type="ECO:0000256" key="1">
    <source>
        <dbReference type="ARBA" id="ARBA00004752"/>
    </source>
</evidence>
<dbReference type="OrthoDB" id="9778545at2"/>
<dbReference type="AlphaFoldDB" id="A0A2S0UL73"/>
<feature type="active site" description="Proton donor/acceptor" evidence="7">
    <location>
        <position position="429"/>
    </location>
</feature>
<dbReference type="GO" id="GO:0071555">
    <property type="term" value="P:cell wall organization"/>
    <property type="evidence" value="ECO:0007669"/>
    <property type="project" value="UniProtKB-UniRule"/>
</dbReference>
<dbReference type="InterPro" id="IPR005490">
    <property type="entry name" value="LD_TPept_cat_dom"/>
</dbReference>
<keyword evidence="3" id="KW-0808">Transferase</keyword>
<gene>
    <name evidence="9" type="ORF">HYN69_08720</name>
</gene>
<name>A0A2S0UL73_9RHOB</name>
<evidence type="ECO:0000256" key="2">
    <source>
        <dbReference type="ARBA" id="ARBA00005992"/>
    </source>
</evidence>
<dbReference type="PANTHER" id="PTHR41533">
    <property type="entry name" value="L,D-TRANSPEPTIDASE HI_1667-RELATED"/>
    <property type="match status" value="1"/>
</dbReference>
<protein>
    <submittedName>
        <fullName evidence="9">Murein L,D-transpeptidase</fullName>
    </submittedName>
</protein>
<dbReference type="SUPFAM" id="SSF141523">
    <property type="entry name" value="L,D-transpeptidase catalytic domain-like"/>
    <property type="match status" value="1"/>
</dbReference>
<dbReference type="GO" id="GO:0008360">
    <property type="term" value="P:regulation of cell shape"/>
    <property type="evidence" value="ECO:0007669"/>
    <property type="project" value="UniProtKB-UniRule"/>
</dbReference>
<dbReference type="Pfam" id="PF03734">
    <property type="entry name" value="YkuD"/>
    <property type="match status" value="1"/>
</dbReference>
<dbReference type="InterPro" id="IPR036365">
    <property type="entry name" value="PGBD-like_sf"/>
</dbReference>
<keyword evidence="5 7" id="KW-0573">Peptidoglycan synthesis</keyword>
<dbReference type="GO" id="GO:0009252">
    <property type="term" value="P:peptidoglycan biosynthetic process"/>
    <property type="evidence" value="ECO:0007669"/>
    <property type="project" value="UniProtKB-UniPathway"/>
</dbReference>
<evidence type="ECO:0000256" key="5">
    <source>
        <dbReference type="ARBA" id="ARBA00022984"/>
    </source>
</evidence>
<keyword evidence="10" id="KW-1185">Reference proteome</keyword>
<dbReference type="InterPro" id="IPR038063">
    <property type="entry name" value="Transpep_catalytic_dom"/>
</dbReference>
<dbReference type="Pfam" id="PF20142">
    <property type="entry name" value="Scaffold"/>
    <property type="match status" value="1"/>
</dbReference>
<feature type="active site" description="Nucleophile" evidence="7">
    <location>
        <position position="448"/>
    </location>
</feature>
<evidence type="ECO:0000256" key="4">
    <source>
        <dbReference type="ARBA" id="ARBA00022960"/>
    </source>
</evidence>
<dbReference type="UniPathway" id="UPA00219"/>
<evidence type="ECO:0000256" key="6">
    <source>
        <dbReference type="ARBA" id="ARBA00023316"/>
    </source>
</evidence>
<keyword evidence="4 7" id="KW-0133">Cell shape</keyword>
<feature type="domain" description="L,D-TPase catalytic" evidence="8">
    <location>
        <begin position="297"/>
        <end position="473"/>
    </location>
</feature>
<dbReference type="KEGG" id="geh:HYN69_08720"/>
<dbReference type="InterPro" id="IPR052905">
    <property type="entry name" value="LD-transpeptidase_YkuD-like"/>
</dbReference>
<reference evidence="9 10" key="1">
    <citation type="submission" date="2018-04" db="EMBL/GenBank/DDBJ databases">
        <title>Genome sequencing of Gemmobacter.</title>
        <authorList>
            <person name="Yi H."/>
            <person name="Baek M.-G."/>
        </authorList>
    </citation>
    <scope>NUCLEOTIDE SEQUENCE [LARGE SCALE GENOMIC DNA]</scope>
    <source>
        <strain evidence="9 10">HYN0069</strain>
    </source>
</reference>
<evidence type="ECO:0000256" key="3">
    <source>
        <dbReference type="ARBA" id="ARBA00022679"/>
    </source>
</evidence>
<dbReference type="PANTHER" id="PTHR41533:SF2">
    <property type="entry name" value="BLR7131 PROTEIN"/>
    <property type="match status" value="1"/>
</dbReference>
<dbReference type="GO" id="GO:0016740">
    <property type="term" value="F:transferase activity"/>
    <property type="evidence" value="ECO:0007669"/>
    <property type="project" value="UniProtKB-KW"/>
</dbReference>
<dbReference type="InterPro" id="IPR002477">
    <property type="entry name" value="Peptidoglycan-bd-like"/>
</dbReference>
<dbReference type="SUPFAM" id="SSF47090">
    <property type="entry name" value="PGBD-like"/>
    <property type="match status" value="1"/>
</dbReference>
<dbReference type="EMBL" id="CP028918">
    <property type="protein sequence ID" value="AWB48579.1"/>
    <property type="molecule type" value="Genomic_DNA"/>
</dbReference>
<dbReference type="Gene3D" id="1.10.101.10">
    <property type="entry name" value="PGBD-like superfamily/PGBD"/>
    <property type="match status" value="1"/>
</dbReference>
<comment type="pathway">
    <text evidence="1 7">Cell wall biogenesis; peptidoglycan biosynthesis.</text>
</comment>
<evidence type="ECO:0000313" key="10">
    <source>
        <dbReference type="Proteomes" id="UP000244496"/>
    </source>
</evidence>
<dbReference type="Proteomes" id="UP000244496">
    <property type="component" value="Chromosome"/>
</dbReference>
<evidence type="ECO:0000259" key="8">
    <source>
        <dbReference type="PROSITE" id="PS52029"/>
    </source>
</evidence>
<dbReference type="PROSITE" id="PS52029">
    <property type="entry name" value="LD_TPASE"/>
    <property type="match status" value="1"/>
</dbReference>
<dbReference type="Gene3D" id="2.40.440.10">
    <property type="entry name" value="L,D-transpeptidase catalytic domain-like"/>
    <property type="match status" value="1"/>
</dbReference>
<comment type="similarity">
    <text evidence="2">Belongs to the YkuD family.</text>
</comment>
<keyword evidence="6 7" id="KW-0961">Cell wall biogenesis/degradation</keyword>
<evidence type="ECO:0000313" key="9">
    <source>
        <dbReference type="EMBL" id="AWB48579.1"/>
    </source>
</evidence>
<dbReference type="GO" id="GO:0004180">
    <property type="term" value="F:carboxypeptidase activity"/>
    <property type="evidence" value="ECO:0007669"/>
    <property type="project" value="UniProtKB-ARBA"/>
</dbReference>
<sequence length="537" mass="58160">MAVFSRFSLRSSMLATAVGFGLAFGMAGAPLRAEEQAFVQALAADVSEDSALAGFYQSRNYAPVWTGAADAERRSALLGVLARAGDHGLPVARYDAGALVAMLRAAVTEGDRGRIEAAWSRAYLAYARDVHSGVLEPSKVDAGIVRTVVRPDETALMVAIAGEDPLGVLMSLPPKLPEYARLMKEKLALEAVSGDAGWGAPVAGGKLEPGNEGSAVIALRDRLVAQGYLPVSAVASYEATITAAVQRFQLDHGLLPDGVAGEGTIAEINVSPEARLQSVIVAMERLRWMGDIDRTGRYIWVNQPDFTAKIIDHGKVTFQTRSVVGKNVADMRSPEFSDLMEHMIVNPSWGVPRSIIVKEYLPLLQQNPNAVGHLQVVDRNGRVVPRGQVNFASFSAKTFPFGLRQPPSDGNALGKVKFMFPNPYNIYLHDTPAKDLFSKEIRAYSHGCIRLADPFDFAYALLSAQSDDPKGVFQAALDSDVETMVKLVKPVPVHLVYFTAWPTVKGEMTYRRDIYGRDARIYQALSEAGVVLRGVQG</sequence>